<dbReference type="GO" id="GO:0004016">
    <property type="term" value="F:adenylate cyclase activity"/>
    <property type="evidence" value="ECO:0007669"/>
    <property type="project" value="UniProtKB-ARBA"/>
</dbReference>
<feature type="domain" description="Guanylate cyclase" evidence="8">
    <location>
        <begin position="444"/>
        <end position="576"/>
    </location>
</feature>
<evidence type="ECO:0000313" key="10">
    <source>
        <dbReference type="Proteomes" id="UP000287502"/>
    </source>
</evidence>
<dbReference type="EMBL" id="CP035108">
    <property type="protein sequence ID" value="QAR33202.1"/>
    <property type="molecule type" value="Genomic_DNA"/>
</dbReference>
<dbReference type="KEGG" id="gtl:EP073_07235"/>
<dbReference type="InterPro" id="IPR007890">
    <property type="entry name" value="CHASE2"/>
</dbReference>
<sequence>MKIIPSFLRNYKFGLLVGFLVFSALLFGFQPGFIDKFALGIEDGKFHFRSAVGMTPKPYEDMVIVTVDEYSVNKLGRWPWRRDVIGDLFYNLRNAGVVTLDIVFSEHTEPERDNYLAEKILDADNIVLGFFMRDDATQETTEDTIYALEDCAYLSFKMLDNTTAVKEFPFAEVNIDEIAHMGLTCAYFNTEADADGLYRRYPITYIHKGYLFSPLGIQALRYYLNQDVELVIDKNGVKKFALGDIVFNNQSYFKLNYYDDVKYVSAYDVYSGKIPPEFFDNKIVVVGVTETAVYDMRPTPISPITPGVSLHYTAISNLLQGHLIKWHNAWDYMLIIPVLIIIFALSFIKKQYLRWSLYVLALGSVFAVSYSVFIYFNIWLREFYALFPAVLMIVGTEAVAFFKTELHALEVKKAFGSYVSPELVEEILNNPDGLELGGQERDLTILFSDIRGFTTLSESLTPTALVSMLNRLLDPMTNVILKNRGMLDKYIGDAMMAVFNTPVDVPDHPDKAVKSALELLETLKVVNAEFAKEGIPVVDIGIGVNTGTVVVGNMGSKVRFEYTAIGDSVNLASRLEGLCKQYKNRIVISEFTRNRLTLPLICRVLDKVRVKGKHKPVEIFEPMADTPENREIKDSFEKALDKYFNMNFNEALAIFRDIAEKFSDGPSEVFAERCADFLKEPPEKDWDGVYTLKSK</sequence>
<evidence type="ECO:0000256" key="4">
    <source>
        <dbReference type="ARBA" id="ARBA00022692"/>
    </source>
</evidence>
<dbReference type="GO" id="GO:0035556">
    <property type="term" value="P:intracellular signal transduction"/>
    <property type="evidence" value="ECO:0007669"/>
    <property type="project" value="InterPro"/>
</dbReference>
<dbReference type="Proteomes" id="UP000287502">
    <property type="component" value="Chromosome"/>
</dbReference>
<dbReference type="InterPro" id="IPR050697">
    <property type="entry name" value="Adenylyl/Guanylyl_Cyclase_3/4"/>
</dbReference>
<proteinExistence type="inferred from homology"/>
<feature type="transmembrane region" description="Helical" evidence="7">
    <location>
        <begin position="355"/>
        <end position="378"/>
    </location>
</feature>
<evidence type="ECO:0000256" key="2">
    <source>
        <dbReference type="ARBA" id="ARBA00005381"/>
    </source>
</evidence>
<dbReference type="FunFam" id="3.30.70.1230:FF:000016">
    <property type="entry name" value="Adenylate/guanylate cyclase domain-containing protein"/>
    <property type="match status" value="1"/>
</dbReference>
<dbReference type="OrthoDB" id="9806735at2"/>
<dbReference type="RefSeq" id="WP_128466488.1">
    <property type="nucleotide sequence ID" value="NZ_CP035108.1"/>
</dbReference>
<dbReference type="GO" id="GO:0030313">
    <property type="term" value="C:cell envelope"/>
    <property type="evidence" value="ECO:0007669"/>
    <property type="project" value="UniProtKB-SubCell"/>
</dbReference>
<name>A0A3R5V1A1_9BACT</name>
<evidence type="ECO:0000256" key="5">
    <source>
        <dbReference type="ARBA" id="ARBA00022989"/>
    </source>
</evidence>
<protein>
    <submittedName>
        <fullName evidence="9">Adenylate/guanylate cyclase domain-containing protein</fullName>
    </submittedName>
</protein>
<evidence type="ECO:0000313" key="9">
    <source>
        <dbReference type="EMBL" id="QAR33202.1"/>
    </source>
</evidence>
<dbReference type="Pfam" id="PF00211">
    <property type="entry name" value="Guanylate_cyc"/>
    <property type="match status" value="1"/>
</dbReference>
<dbReference type="PANTHER" id="PTHR43081:SF1">
    <property type="entry name" value="ADENYLATE CYCLASE, TERMINAL-DIFFERENTIATION SPECIFIC"/>
    <property type="match status" value="1"/>
</dbReference>
<evidence type="ECO:0000259" key="8">
    <source>
        <dbReference type="PROSITE" id="PS50125"/>
    </source>
</evidence>
<comment type="subcellular location">
    <subcellularLocation>
        <location evidence="1">Cell envelope</location>
    </subcellularLocation>
</comment>
<dbReference type="SUPFAM" id="SSF55073">
    <property type="entry name" value="Nucleotide cyclase"/>
    <property type="match status" value="1"/>
</dbReference>
<dbReference type="InterPro" id="IPR001054">
    <property type="entry name" value="A/G_cyclase"/>
</dbReference>
<accession>A0A3R5V1A1</accession>
<dbReference type="SMART" id="SM00044">
    <property type="entry name" value="CYCc"/>
    <property type="match status" value="1"/>
</dbReference>
<gene>
    <name evidence="9" type="ORF">EP073_07235</name>
</gene>
<evidence type="ECO:0000256" key="7">
    <source>
        <dbReference type="SAM" id="Phobius"/>
    </source>
</evidence>
<evidence type="ECO:0000256" key="6">
    <source>
        <dbReference type="ARBA" id="ARBA00023136"/>
    </source>
</evidence>
<keyword evidence="10" id="KW-1185">Reference proteome</keyword>
<dbReference type="SMART" id="SM01080">
    <property type="entry name" value="CHASE2"/>
    <property type="match status" value="1"/>
</dbReference>
<dbReference type="InterPro" id="IPR029787">
    <property type="entry name" value="Nucleotide_cyclase"/>
</dbReference>
<dbReference type="AlphaFoldDB" id="A0A3R5V1A1"/>
<dbReference type="Pfam" id="PF05226">
    <property type="entry name" value="CHASE2"/>
    <property type="match status" value="1"/>
</dbReference>
<dbReference type="CDD" id="cd07302">
    <property type="entry name" value="CHD"/>
    <property type="match status" value="1"/>
</dbReference>
<comment type="similarity">
    <text evidence="2">Belongs to the adenylyl cyclase class-3 family.</text>
</comment>
<dbReference type="PROSITE" id="PS50125">
    <property type="entry name" value="GUANYLATE_CYCLASE_2"/>
    <property type="match status" value="1"/>
</dbReference>
<evidence type="ECO:0000256" key="3">
    <source>
        <dbReference type="ARBA" id="ARBA00022475"/>
    </source>
</evidence>
<feature type="transmembrane region" description="Helical" evidence="7">
    <location>
        <begin position="329"/>
        <end position="348"/>
    </location>
</feature>
<keyword evidence="3" id="KW-1003">Cell membrane</keyword>
<keyword evidence="5 7" id="KW-1133">Transmembrane helix</keyword>
<dbReference type="GO" id="GO:0006171">
    <property type="term" value="P:cAMP biosynthetic process"/>
    <property type="evidence" value="ECO:0007669"/>
    <property type="project" value="TreeGrafter"/>
</dbReference>
<dbReference type="Gene3D" id="3.30.70.1230">
    <property type="entry name" value="Nucleotide cyclase"/>
    <property type="match status" value="1"/>
</dbReference>
<dbReference type="PANTHER" id="PTHR43081">
    <property type="entry name" value="ADENYLATE CYCLASE, TERMINAL-DIFFERENTIATION SPECIFIC-RELATED"/>
    <property type="match status" value="1"/>
</dbReference>
<organism evidence="9 10">
    <name type="scientific">Geovibrio thiophilus</name>
    <dbReference type="NCBI Taxonomy" id="139438"/>
    <lineage>
        <taxon>Bacteria</taxon>
        <taxon>Pseudomonadati</taxon>
        <taxon>Deferribacterota</taxon>
        <taxon>Deferribacteres</taxon>
        <taxon>Deferribacterales</taxon>
        <taxon>Geovibrionaceae</taxon>
        <taxon>Geovibrio</taxon>
    </lineage>
</organism>
<keyword evidence="4 7" id="KW-0812">Transmembrane</keyword>
<keyword evidence="6 7" id="KW-0472">Membrane</keyword>
<reference evidence="9 10" key="1">
    <citation type="submission" date="2019-01" db="EMBL/GenBank/DDBJ databases">
        <title>Geovibrio thiophilus DSM 11263, complete genome.</title>
        <authorList>
            <person name="Spring S."/>
            <person name="Bunk B."/>
            <person name="Sproer C."/>
        </authorList>
    </citation>
    <scope>NUCLEOTIDE SEQUENCE [LARGE SCALE GENOMIC DNA]</scope>
    <source>
        <strain evidence="9 10">DSM 11263</strain>
    </source>
</reference>
<evidence type="ECO:0000256" key="1">
    <source>
        <dbReference type="ARBA" id="ARBA00004196"/>
    </source>
</evidence>